<dbReference type="SUPFAM" id="SSF46609">
    <property type="entry name" value="Fe,Mn superoxide dismutase (SOD), N-terminal domain"/>
    <property type="match status" value="1"/>
</dbReference>
<feature type="binding site" evidence="5">
    <location>
        <position position="106"/>
    </location>
    <ligand>
        <name>Mn(2+)</name>
        <dbReference type="ChEBI" id="CHEBI:29035"/>
    </ligand>
</feature>
<dbReference type="GO" id="GO:0004784">
    <property type="term" value="F:superoxide dismutase activity"/>
    <property type="evidence" value="ECO:0007669"/>
    <property type="project" value="UniProtKB-EC"/>
</dbReference>
<feature type="binding site" evidence="5">
    <location>
        <position position="56"/>
    </location>
    <ligand>
        <name>Mn(2+)</name>
        <dbReference type="ChEBI" id="CHEBI:29035"/>
    </ligand>
</feature>
<comment type="similarity">
    <text evidence="1 6">Belongs to the iron/manganese superoxide dismutase family.</text>
</comment>
<comment type="caution">
    <text evidence="9">The sequence shown here is derived from an EMBL/GenBank/DDBJ whole genome shotgun (WGS) entry which is preliminary data.</text>
</comment>
<dbReference type="PANTHER" id="PTHR43595:SF2">
    <property type="entry name" value="SMALL RIBOSOMAL SUBUNIT PROTEIN MS42"/>
    <property type="match status" value="1"/>
</dbReference>
<dbReference type="Pfam" id="PF00081">
    <property type="entry name" value="Sod_Fe_N"/>
    <property type="match status" value="1"/>
</dbReference>
<dbReference type="OrthoDB" id="9803125at2"/>
<dbReference type="PANTHER" id="PTHR43595">
    <property type="entry name" value="37S RIBOSOMAL PROTEIN S26, MITOCHONDRIAL"/>
    <property type="match status" value="1"/>
</dbReference>
<gene>
    <name evidence="9" type="ORF">Rain11_0500</name>
</gene>
<feature type="domain" description="Manganese/iron superoxide dismutase N-terminal" evidence="7">
    <location>
        <begin position="32"/>
        <end position="113"/>
    </location>
</feature>
<dbReference type="InterPro" id="IPR036314">
    <property type="entry name" value="SOD_C_sf"/>
</dbReference>
<evidence type="ECO:0000313" key="9">
    <source>
        <dbReference type="EMBL" id="PKQ70417.1"/>
    </source>
</evidence>
<evidence type="ECO:0000256" key="3">
    <source>
        <dbReference type="ARBA" id="ARBA00022723"/>
    </source>
</evidence>
<organism evidence="9 10">
    <name type="scientific">Raineya orbicola</name>
    <dbReference type="NCBI Taxonomy" id="2016530"/>
    <lineage>
        <taxon>Bacteria</taxon>
        <taxon>Pseudomonadati</taxon>
        <taxon>Bacteroidota</taxon>
        <taxon>Cytophagia</taxon>
        <taxon>Cytophagales</taxon>
        <taxon>Raineyaceae</taxon>
        <taxon>Raineya</taxon>
    </lineage>
</organism>
<dbReference type="Gene3D" id="1.10.287.990">
    <property type="entry name" value="Fe,Mn superoxide dismutase (SOD) domain"/>
    <property type="match status" value="1"/>
</dbReference>
<evidence type="ECO:0000256" key="6">
    <source>
        <dbReference type="RuleBase" id="RU000414"/>
    </source>
</evidence>
<accession>A0A2N3IJD2</accession>
<evidence type="ECO:0000256" key="4">
    <source>
        <dbReference type="ARBA" id="ARBA00023002"/>
    </source>
</evidence>
<evidence type="ECO:0000259" key="8">
    <source>
        <dbReference type="Pfam" id="PF02777"/>
    </source>
</evidence>
<dbReference type="InterPro" id="IPR036324">
    <property type="entry name" value="Mn/Fe_SOD_N_sf"/>
</dbReference>
<dbReference type="GO" id="GO:0005737">
    <property type="term" value="C:cytoplasm"/>
    <property type="evidence" value="ECO:0007669"/>
    <property type="project" value="TreeGrafter"/>
</dbReference>
<proteinExistence type="inferred from homology"/>
<reference evidence="9 10" key="1">
    <citation type="submission" date="2017-06" db="EMBL/GenBank/DDBJ databases">
        <title>Raineya orbicola gen. nov., sp. nov. a slightly thermophilic bacterium of the phylum Bacteroidetes and the description of Raineyaceae fam. nov.</title>
        <authorList>
            <person name="Albuquerque L."/>
            <person name="Polonia A.R.M."/>
            <person name="Barroso C."/>
            <person name="Froufe H.J.C."/>
            <person name="Lage O."/>
            <person name="Lobo-Da-Cunha A."/>
            <person name="Egas C."/>
            <person name="Da Costa M.S."/>
        </authorList>
    </citation>
    <scope>NUCLEOTIDE SEQUENCE [LARGE SCALE GENOMIC DNA]</scope>
    <source>
        <strain evidence="9 10">SPSPC-11</strain>
    </source>
</reference>
<name>A0A2N3IJD2_9BACT</name>
<keyword evidence="4 6" id="KW-0560">Oxidoreductase</keyword>
<dbReference type="PIRSF" id="PIRSF000349">
    <property type="entry name" value="SODismutase"/>
    <property type="match status" value="1"/>
</dbReference>
<sequence>MQRRTFLQNTFLLASATLFKPEWLWAGRVQAFELPPLPYPYEALEPYFDTQTMQIHHTKHHATYVKNLNEAIAGTKFEKMSLEEILANLTDKDTKIRNNAGGHYNHSLFWKILTPKQSSLQPTGKLAEAINTQFGGFEKFKEAFSEKAKSLFGSGWTWLAYEKKQGLFLENTPNQDNLLMKKLYKSPIAKTIFGLDVWEHAYYLKYQNRRADYIQAFWNVVNWDEVSKNYEIALQAK</sequence>
<dbReference type="FunFam" id="1.10.287.990:FF:000001">
    <property type="entry name" value="Superoxide dismutase"/>
    <property type="match status" value="1"/>
</dbReference>
<dbReference type="EC" id="1.15.1.1" evidence="2 6"/>
<evidence type="ECO:0000256" key="1">
    <source>
        <dbReference type="ARBA" id="ARBA00008714"/>
    </source>
</evidence>
<dbReference type="SUPFAM" id="SSF54719">
    <property type="entry name" value="Fe,Mn superoxide dismutase (SOD), C-terminal domain"/>
    <property type="match status" value="1"/>
</dbReference>
<evidence type="ECO:0000256" key="5">
    <source>
        <dbReference type="PIRSR" id="PIRSR000349-1"/>
    </source>
</evidence>
<evidence type="ECO:0000313" key="10">
    <source>
        <dbReference type="Proteomes" id="UP000233387"/>
    </source>
</evidence>
<dbReference type="AlphaFoldDB" id="A0A2N3IJD2"/>
<dbReference type="RefSeq" id="WP_101357765.1">
    <property type="nucleotide sequence ID" value="NZ_NKXO01000006.1"/>
</dbReference>
<dbReference type="InterPro" id="IPR001189">
    <property type="entry name" value="Mn/Fe_SOD"/>
</dbReference>
<comment type="catalytic activity">
    <reaction evidence="6">
        <text>2 superoxide + 2 H(+) = H2O2 + O2</text>
        <dbReference type="Rhea" id="RHEA:20696"/>
        <dbReference type="ChEBI" id="CHEBI:15378"/>
        <dbReference type="ChEBI" id="CHEBI:15379"/>
        <dbReference type="ChEBI" id="CHEBI:16240"/>
        <dbReference type="ChEBI" id="CHEBI:18421"/>
        <dbReference type="EC" id="1.15.1.1"/>
    </reaction>
</comment>
<dbReference type="PRINTS" id="PR01703">
    <property type="entry name" value="MNSODISMTASE"/>
</dbReference>
<feature type="binding site" evidence="5">
    <location>
        <position position="196"/>
    </location>
    <ligand>
        <name>Mn(2+)</name>
        <dbReference type="ChEBI" id="CHEBI:29035"/>
    </ligand>
</feature>
<dbReference type="Proteomes" id="UP000233387">
    <property type="component" value="Unassembled WGS sequence"/>
</dbReference>
<keyword evidence="3 5" id="KW-0479">Metal-binding</keyword>
<comment type="function">
    <text evidence="6">Destroys radicals which are normally produced within the cells and which are toxic to biological systems.</text>
</comment>
<dbReference type="Gene3D" id="3.55.40.20">
    <property type="entry name" value="Iron/manganese superoxide dismutase, C-terminal domain"/>
    <property type="match status" value="1"/>
</dbReference>
<dbReference type="Pfam" id="PF02777">
    <property type="entry name" value="Sod_Fe_C"/>
    <property type="match status" value="1"/>
</dbReference>
<evidence type="ECO:0000259" key="7">
    <source>
        <dbReference type="Pfam" id="PF00081"/>
    </source>
</evidence>
<feature type="domain" description="Manganese/iron superoxide dismutase C-terminal" evidence="8">
    <location>
        <begin position="122"/>
        <end position="229"/>
    </location>
</feature>
<evidence type="ECO:0000256" key="2">
    <source>
        <dbReference type="ARBA" id="ARBA00012682"/>
    </source>
</evidence>
<protein>
    <recommendedName>
        <fullName evidence="2 6">Superoxide dismutase</fullName>
        <ecNumber evidence="2 6">1.15.1.1</ecNumber>
    </recommendedName>
</protein>
<dbReference type="FunFam" id="3.55.40.20:FF:000004">
    <property type="entry name" value="Superoxide dismutase [Fe]"/>
    <property type="match status" value="1"/>
</dbReference>
<dbReference type="InterPro" id="IPR019832">
    <property type="entry name" value="Mn/Fe_SOD_C"/>
</dbReference>
<dbReference type="EMBL" id="NKXO01000006">
    <property type="protein sequence ID" value="PKQ70417.1"/>
    <property type="molecule type" value="Genomic_DNA"/>
</dbReference>
<dbReference type="InterPro" id="IPR019831">
    <property type="entry name" value="Mn/Fe_SOD_N"/>
</dbReference>
<dbReference type="PROSITE" id="PS00088">
    <property type="entry name" value="SOD_MN"/>
    <property type="match status" value="1"/>
</dbReference>
<dbReference type="InterPro" id="IPR019833">
    <property type="entry name" value="Mn/Fe_SOD_BS"/>
</dbReference>
<feature type="binding site" evidence="5">
    <location>
        <position position="200"/>
    </location>
    <ligand>
        <name>Mn(2+)</name>
        <dbReference type="ChEBI" id="CHEBI:29035"/>
    </ligand>
</feature>
<dbReference type="GO" id="GO:0046872">
    <property type="term" value="F:metal ion binding"/>
    <property type="evidence" value="ECO:0007669"/>
    <property type="project" value="UniProtKB-KW"/>
</dbReference>
<keyword evidence="10" id="KW-1185">Reference proteome</keyword>